<accession>A0A7S4QMM6</accession>
<dbReference type="SUPFAM" id="SSF101898">
    <property type="entry name" value="NHL repeat"/>
    <property type="match status" value="1"/>
</dbReference>
<feature type="repeat" description="NHL" evidence="2">
    <location>
        <begin position="363"/>
        <end position="400"/>
    </location>
</feature>
<sequence>MAWALVPGPSAILALAVAVFANWGGASGQAAIWDHPDAALPSGGASQPPPTLADFLGPPLGRVVAGGTGAGCGQAAGDSAGLNNPVALAAGPAGTVFILDRDCLRVTSALVAGGSNSGGTVVVQATEGGFANNLREPLGMFYHGDSGHLYIADSHNHRVIRWRPGDLAGELVIEGHFLTTAGELSIPTDTFIQGGSLFVLETRNNRVQGFDLATCCADPSSARGSVLFGCPESVTPGIAVPDCREGFDRQKMWAPGHFAVTPELEVYVADTNNHRVVRFSAANRTTPARADVVAGTTGIPGCRAEQLRHPAGVAVDADGFLYVADLGNHRVQKFAPRSGERLGLTVAGECCCPRTLQGAPVGGSGLHQLNQPIDVAIDAPSATLLVADRGNRRVLSFAAGGATGSATGEEAPRSPGASCAYGADCTLRLQGLRRPAATNQILIARRNTTAGPCGRTDCTIASWPGLTNPQAVSGPFLDTYRLGMPLGPQDLTSSALGEYTLCFARSPPLPCAGGRCGGEDNCTNSSSWLCSGAEPFGIRRQAWLGVPGDDLASLRAWPSYPDSPDLVEELQTFDTPTNWGDDYGQVVSGLFVAPQTGRYTFHVTSDEHSELRISSVFNETSGPVVASISEAEVWYSGGFPHRGYARGPDDWTSFASQSGSVDLEAGELYWVEVVHKEGNGVDHLRAGVTLPDGTEYKPIPAAFFRARACVDGEPQGLGVVHDCRGRTTGQTCTAQCRSGFAGERQTFHCDGLGRFLGIDPYCESVTCEEYDVEVGSFFMHGVLGQVDCSGMGGTDCTAQLMSWAGPGTCVSLVATYFESCEEYCQRKGRPCVKAMDDLGACVPNFAGHSRQTTAQGGCLQRWSDQLCVCGRRRPEYNPCLVHPWCVLGLMRLGPMPLGQHEDGEGNVLALDTQRHVAARWRWGLRTWETVAGGRGPGDGLEQLRGPIGLHFAGGALYVADTGNHRLVRWLEGASAGELVLGTGEPGRNVSELRYPVGVMQQNGTMYVVDYGNARVLRLPEGAQEGEVMPTDEALALPILPNAAADSFFDATGRYYRLDHESHSLWACSYALLCDFSACRETDASGQYGPTCGCPGHSTTCEEVFGVLPS</sequence>
<evidence type="ECO:0000256" key="3">
    <source>
        <dbReference type="SAM" id="SignalP"/>
    </source>
</evidence>
<evidence type="ECO:0000313" key="5">
    <source>
        <dbReference type="EMBL" id="CAE4588216.1"/>
    </source>
</evidence>
<dbReference type="PANTHER" id="PTHR24104:SF25">
    <property type="entry name" value="PROTEIN LIN-41"/>
    <property type="match status" value="1"/>
</dbReference>
<dbReference type="InterPro" id="IPR050952">
    <property type="entry name" value="TRIM-NHL_E3_ligases"/>
</dbReference>
<reference evidence="5" key="1">
    <citation type="submission" date="2021-01" db="EMBL/GenBank/DDBJ databases">
        <authorList>
            <person name="Corre E."/>
            <person name="Pelletier E."/>
            <person name="Niang G."/>
            <person name="Scheremetjew M."/>
            <person name="Finn R."/>
            <person name="Kale V."/>
            <person name="Holt S."/>
            <person name="Cochrane G."/>
            <person name="Meng A."/>
            <person name="Brown T."/>
            <person name="Cohen L."/>
        </authorList>
    </citation>
    <scope>NUCLEOTIDE SEQUENCE</scope>
    <source>
        <strain evidence="5">CCMP3105</strain>
    </source>
</reference>
<name>A0A7S4QMM6_9DINO</name>
<dbReference type="CDD" id="cd05819">
    <property type="entry name" value="NHL"/>
    <property type="match status" value="1"/>
</dbReference>
<dbReference type="PROSITE" id="PS51820">
    <property type="entry name" value="PA14"/>
    <property type="match status" value="1"/>
</dbReference>
<dbReference type="EMBL" id="HBNR01033262">
    <property type="protein sequence ID" value="CAE4588216.1"/>
    <property type="molecule type" value="Transcribed_RNA"/>
</dbReference>
<dbReference type="PROSITE" id="PS51125">
    <property type="entry name" value="NHL"/>
    <property type="match status" value="2"/>
</dbReference>
<dbReference type="InterPro" id="IPR037524">
    <property type="entry name" value="PA14/GLEYA"/>
</dbReference>
<dbReference type="SUPFAM" id="SSF56988">
    <property type="entry name" value="Anthrax protective antigen"/>
    <property type="match status" value="1"/>
</dbReference>
<dbReference type="Pfam" id="PF01436">
    <property type="entry name" value="NHL"/>
    <property type="match status" value="2"/>
</dbReference>
<protein>
    <recommendedName>
        <fullName evidence="4">PA14 domain-containing protein</fullName>
    </recommendedName>
</protein>
<dbReference type="InterPro" id="IPR011042">
    <property type="entry name" value="6-blade_b-propeller_TolB-like"/>
</dbReference>
<feature type="domain" description="PA14" evidence="4">
    <location>
        <begin position="533"/>
        <end position="703"/>
    </location>
</feature>
<evidence type="ECO:0000256" key="2">
    <source>
        <dbReference type="PROSITE-ProRule" id="PRU00504"/>
    </source>
</evidence>
<dbReference type="SUPFAM" id="SSF63825">
    <property type="entry name" value="YWTD domain"/>
    <property type="match status" value="1"/>
</dbReference>
<organism evidence="5">
    <name type="scientific">Alexandrium monilatum</name>
    <dbReference type="NCBI Taxonomy" id="311494"/>
    <lineage>
        <taxon>Eukaryota</taxon>
        <taxon>Sar</taxon>
        <taxon>Alveolata</taxon>
        <taxon>Dinophyceae</taxon>
        <taxon>Gonyaulacales</taxon>
        <taxon>Pyrocystaceae</taxon>
        <taxon>Alexandrium</taxon>
    </lineage>
</organism>
<proteinExistence type="predicted"/>
<keyword evidence="1" id="KW-0677">Repeat</keyword>
<feature type="signal peptide" evidence="3">
    <location>
        <begin position="1"/>
        <end position="28"/>
    </location>
</feature>
<evidence type="ECO:0000256" key="1">
    <source>
        <dbReference type="ARBA" id="ARBA00022737"/>
    </source>
</evidence>
<feature type="chain" id="PRO_5031404233" description="PA14 domain-containing protein" evidence="3">
    <location>
        <begin position="29"/>
        <end position="1109"/>
    </location>
</feature>
<dbReference type="AlphaFoldDB" id="A0A7S4QMM6"/>
<dbReference type="Gene3D" id="2.120.10.30">
    <property type="entry name" value="TolB, C-terminal domain"/>
    <property type="match status" value="3"/>
</dbReference>
<evidence type="ECO:0000259" key="4">
    <source>
        <dbReference type="PROSITE" id="PS51820"/>
    </source>
</evidence>
<dbReference type="InterPro" id="IPR011658">
    <property type="entry name" value="PA14_dom"/>
</dbReference>
<feature type="repeat" description="NHL" evidence="2">
    <location>
        <begin position="294"/>
        <end position="337"/>
    </location>
</feature>
<keyword evidence="3" id="KW-0732">Signal</keyword>
<dbReference type="PANTHER" id="PTHR24104">
    <property type="entry name" value="E3 UBIQUITIN-PROTEIN LIGASE NHLRC1-RELATED"/>
    <property type="match status" value="1"/>
</dbReference>
<dbReference type="Pfam" id="PF07691">
    <property type="entry name" value="PA14"/>
    <property type="match status" value="1"/>
</dbReference>
<dbReference type="GO" id="GO:0008270">
    <property type="term" value="F:zinc ion binding"/>
    <property type="evidence" value="ECO:0007669"/>
    <property type="project" value="UniProtKB-KW"/>
</dbReference>
<dbReference type="InterPro" id="IPR001258">
    <property type="entry name" value="NHL_repeat"/>
</dbReference>
<gene>
    <name evidence="5" type="ORF">AMON00008_LOCUS22831</name>
</gene>
<dbReference type="Gene3D" id="2.60.120.1560">
    <property type="match status" value="1"/>
</dbReference>